<evidence type="ECO:0000313" key="4">
    <source>
        <dbReference type="Proteomes" id="UP000297983"/>
    </source>
</evidence>
<dbReference type="Proteomes" id="UP000297983">
    <property type="component" value="Unassembled WGS sequence"/>
</dbReference>
<name>A0A4R9B048_9MICO</name>
<dbReference type="EMBL" id="SOHL01000007">
    <property type="protein sequence ID" value="TFD72878.1"/>
    <property type="molecule type" value="Genomic_DNA"/>
</dbReference>
<proteinExistence type="predicted"/>
<dbReference type="InterPro" id="IPR003886">
    <property type="entry name" value="NIDO_dom"/>
</dbReference>
<reference evidence="3 4" key="1">
    <citation type="submission" date="2019-03" db="EMBL/GenBank/DDBJ databases">
        <title>Genomics of glacier-inhabiting Cryobacterium strains.</title>
        <authorList>
            <person name="Liu Q."/>
            <person name="Xin Y.-H."/>
        </authorList>
    </citation>
    <scope>NUCLEOTIDE SEQUENCE [LARGE SCALE GENOMIC DNA]</scope>
    <source>
        <strain evidence="3 4">Hz16</strain>
    </source>
</reference>
<evidence type="ECO:0000259" key="2">
    <source>
        <dbReference type="Pfam" id="PF06119"/>
    </source>
</evidence>
<dbReference type="GO" id="GO:0007160">
    <property type="term" value="P:cell-matrix adhesion"/>
    <property type="evidence" value="ECO:0007669"/>
    <property type="project" value="InterPro"/>
</dbReference>
<keyword evidence="4" id="KW-1185">Reference proteome</keyword>
<dbReference type="Pfam" id="PF06119">
    <property type="entry name" value="NIDO"/>
    <property type="match status" value="1"/>
</dbReference>
<sequence length="144" mass="15268">MHNGNVTFDGPLSTFTPFGLIAASTPIIAPSFADVDTRGGESDLVRYGYGETVFDGHNAFCVNWVNVGYYSGGTDKLNSFQLLLVDRSDKGAGAFDIVFNYDKIQWEVGSGKWEVESASGGSAGEDLGCEKAPSEDSGGASSRY</sequence>
<dbReference type="AlphaFoldDB" id="A0A4R9B048"/>
<evidence type="ECO:0000256" key="1">
    <source>
        <dbReference type="SAM" id="MobiDB-lite"/>
    </source>
</evidence>
<protein>
    <recommendedName>
        <fullName evidence="2">NIDO domain-containing protein</fullName>
    </recommendedName>
</protein>
<comment type="caution">
    <text evidence="3">The sequence shown here is derived from an EMBL/GenBank/DDBJ whole genome shotgun (WGS) entry which is preliminary data.</text>
</comment>
<dbReference type="RefSeq" id="WP_134550699.1">
    <property type="nucleotide sequence ID" value="NZ_SOHL01000007.1"/>
</dbReference>
<feature type="region of interest" description="Disordered" evidence="1">
    <location>
        <begin position="115"/>
        <end position="144"/>
    </location>
</feature>
<feature type="domain" description="NIDO" evidence="2">
    <location>
        <begin position="2"/>
        <end position="113"/>
    </location>
</feature>
<evidence type="ECO:0000313" key="3">
    <source>
        <dbReference type="EMBL" id="TFD72878.1"/>
    </source>
</evidence>
<organism evidence="3 4">
    <name type="scientific">Cryobacterium gelidum</name>
    <dbReference type="NCBI Taxonomy" id="1259164"/>
    <lineage>
        <taxon>Bacteria</taxon>
        <taxon>Bacillati</taxon>
        <taxon>Actinomycetota</taxon>
        <taxon>Actinomycetes</taxon>
        <taxon>Micrococcales</taxon>
        <taxon>Microbacteriaceae</taxon>
        <taxon>Cryobacterium</taxon>
    </lineage>
</organism>
<accession>A0A4R9B048</accession>
<gene>
    <name evidence="3" type="ORF">E3T50_03980</name>
</gene>